<accession>A0AAN7RVY6</accession>
<evidence type="ECO:0000313" key="2">
    <source>
        <dbReference type="EMBL" id="KAK4822619.1"/>
    </source>
</evidence>
<reference evidence="2 3" key="1">
    <citation type="journal article" date="2023" name="J. Hered.">
        <title>Chromosome-level genome of the wood stork (Mycteria americana) provides insight into avian chromosome evolution.</title>
        <authorList>
            <person name="Flamio R. Jr."/>
            <person name="Ramstad K.M."/>
        </authorList>
    </citation>
    <scope>NUCLEOTIDE SEQUENCE [LARGE SCALE GENOMIC DNA]</scope>
    <source>
        <strain evidence="2">JAX WOST 10</strain>
    </source>
</reference>
<dbReference type="EMBL" id="JAUNZN010000004">
    <property type="protein sequence ID" value="KAK4822619.1"/>
    <property type="molecule type" value="Genomic_DNA"/>
</dbReference>
<feature type="region of interest" description="Disordered" evidence="1">
    <location>
        <begin position="166"/>
        <end position="199"/>
    </location>
</feature>
<comment type="caution">
    <text evidence="2">The sequence shown here is derived from an EMBL/GenBank/DDBJ whole genome shotgun (WGS) entry which is preliminary data.</text>
</comment>
<dbReference type="Proteomes" id="UP001333110">
    <property type="component" value="Unassembled WGS sequence"/>
</dbReference>
<organism evidence="2 3">
    <name type="scientific">Mycteria americana</name>
    <name type="common">Wood stork</name>
    <dbReference type="NCBI Taxonomy" id="33587"/>
    <lineage>
        <taxon>Eukaryota</taxon>
        <taxon>Metazoa</taxon>
        <taxon>Chordata</taxon>
        <taxon>Craniata</taxon>
        <taxon>Vertebrata</taxon>
        <taxon>Euteleostomi</taxon>
        <taxon>Archelosauria</taxon>
        <taxon>Archosauria</taxon>
        <taxon>Dinosauria</taxon>
        <taxon>Saurischia</taxon>
        <taxon>Theropoda</taxon>
        <taxon>Coelurosauria</taxon>
        <taxon>Aves</taxon>
        <taxon>Neognathae</taxon>
        <taxon>Neoaves</taxon>
        <taxon>Aequornithes</taxon>
        <taxon>Ciconiiformes</taxon>
        <taxon>Ciconiidae</taxon>
        <taxon>Mycteria</taxon>
    </lineage>
</organism>
<protein>
    <submittedName>
        <fullName evidence="2">Uncharacterized protein</fullName>
    </submittedName>
</protein>
<dbReference type="AlphaFoldDB" id="A0AAN7RVY6"/>
<gene>
    <name evidence="2" type="ORF">QYF61_017824</name>
</gene>
<name>A0AAN7RVY6_MYCAM</name>
<keyword evidence="3" id="KW-1185">Reference proteome</keyword>
<evidence type="ECO:0000313" key="3">
    <source>
        <dbReference type="Proteomes" id="UP001333110"/>
    </source>
</evidence>
<evidence type="ECO:0000256" key="1">
    <source>
        <dbReference type="SAM" id="MobiDB-lite"/>
    </source>
</evidence>
<sequence length="199" mass="21938">MLHNPFSEVKFPNIQSKPPLQLEVISSCPMACYLGEETDPHLSTTSFQFDLTAAQLRESFFSQLLEKSELVQCHLALLYQASLGDLPTKPCGLISTKTSLTSAAVEPGATLDDKSPFSTAASDIFSEIPEETTDYDSKPFFNRKLNYKTKLELFCGDLEEAIDARQNSKDLKGSELGSKGPRRELRDPQPAAPAYGRSP</sequence>
<proteinExistence type="predicted"/>